<sequence length="182" mass="19404">MKRLFGFSAFVSTLLLVSACGFGGDNGQREDDDSSNRAGGSTITFELPDGVSEVTDYEPTDGWTKSFTDNPSDPTVVIRVSDDLGRTAEADSTLGVIQTEAMFGGPYGEDFSSEKVSKLEVKNADVGVEASFTTTQEEATVNGTWMFVSNRKSEKVAGVEIIGTSVAPAMIDGIRDSLEYTP</sequence>
<keyword evidence="2" id="KW-0732">Signal</keyword>
<reference evidence="3 4" key="1">
    <citation type="submission" date="2017-09" db="EMBL/GenBank/DDBJ databases">
        <title>Bacterial strain isolated from the female urinary microbiota.</title>
        <authorList>
            <person name="Thomas-White K."/>
            <person name="Kumar N."/>
            <person name="Forster S."/>
            <person name="Putonti C."/>
            <person name="Lawley T."/>
            <person name="Wolfe A.J."/>
        </authorList>
    </citation>
    <scope>NUCLEOTIDE SEQUENCE [LARGE SCALE GENOMIC DNA]</scope>
    <source>
        <strain evidence="3 4">UMB1301</strain>
    </source>
</reference>
<proteinExistence type="predicted"/>
<organism evidence="3 4">
    <name type="scientific">Brevibacterium paucivorans</name>
    <dbReference type="NCBI Taxonomy" id="170994"/>
    <lineage>
        <taxon>Bacteria</taxon>
        <taxon>Bacillati</taxon>
        <taxon>Actinomycetota</taxon>
        <taxon>Actinomycetes</taxon>
        <taxon>Micrococcales</taxon>
        <taxon>Brevibacteriaceae</taxon>
        <taxon>Brevibacterium</taxon>
    </lineage>
</organism>
<dbReference type="EMBL" id="PNHK01000003">
    <property type="protein sequence ID" value="PMD05036.1"/>
    <property type="molecule type" value="Genomic_DNA"/>
</dbReference>
<evidence type="ECO:0000256" key="1">
    <source>
        <dbReference type="SAM" id="MobiDB-lite"/>
    </source>
</evidence>
<dbReference type="AlphaFoldDB" id="A0A2N6VLP4"/>
<evidence type="ECO:0000256" key="2">
    <source>
        <dbReference type="SAM" id="SignalP"/>
    </source>
</evidence>
<comment type="caution">
    <text evidence="3">The sequence shown here is derived from an EMBL/GenBank/DDBJ whole genome shotgun (WGS) entry which is preliminary data.</text>
</comment>
<feature type="signal peptide" evidence="2">
    <location>
        <begin position="1"/>
        <end position="23"/>
    </location>
</feature>
<dbReference type="RefSeq" id="WP_102238977.1">
    <property type="nucleotide sequence ID" value="NZ_PNHK01000003.1"/>
</dbReference>
<accession>A0A2N6VLP4</accession>
<evidence type="ECO:0000313" key="3">
    <source>
        <dbReference type="EMBL" id="PMD05036.1"/>
    </source>
</evidence>
<name>A0A2N6VLP4_9MICO</name>
<evidence type="ECO:0008006" key="5">
    <source>
        <dbReference type="Google" id="ProtNLM"/>
    </source>
</evidence>
<dbReference type="Proteomes" id="UP000235598">
    <property type="component" value="Unassembled WGS sequence"/>
</dbReference>
<feature type="region of interest" description="Disordered" evidence="1">
    <location>
        <begin position="26"/>
        <end position="45"/>
    </location>
</feature>
<feature type="chain" id="PRO_5039604802" description="DUF4245 domain-containing protein" evidence="2">
    <location>
        <begin position="24"/>
        <end position="182"/>
    </location>
</feature>
<dbReference type="OrthoDB" id="9825133at2"/>
<gene>
    <name evidence="3" type="ORF">CJ199_08025</name>
</gene>
<evidence type="ECO:0000313" key="4">
    <source>
        <dbReference type="Proteomes" id="UP000235598"/>
    </source>
</evidence>
<dbReference type="PROSITE" id="PS51257">
    <property type="entry name" value="PROKAR_LIPOPROTEIN"/>
    <property type="match status" value="1"/>
</dbReference>
<protein>
    <recommendedName>
        <fullName evidence="5">DUF4245 domain-containing protein</fullName>
    </recommendedName>
</protein>